<accession>A0A9P6TZE5</accession>
<feature type="domain" description="GST N-terminal" evidence="1">
    <location>
        <begin position="23"/>
        <end position="107"/>
    </location>
</feature>
<dbReference type="InterPro" id="IPR036282">
    <property type="entry name" value="Glutathione-S-Trfase_C_sf"/>
</dbReference>
<dbReference type="GO" id="GO:0004364">
    <property type="term" value="F:glutathione transferase activity"/>
    <property type="evidence" value="ECO:0007669"/>
    <property type="project" value="TreeGrafter"/>
</dbReference>
<proteinExistence type="predicted"/>
<organism evidence="3 4">
    <name type="scientific">Actinomortierella ambigua</name>
    <dbReference type="NCBI Taxonomy" id="1343610"/>
    <lineage>
        <taxon>Eukaryota</taxon>
        <taxon>Fungi</taxon>
        <taxon>Fungi incertae sedis</taxon>
        <taxon>Mucoromycota</taxon>
        <taxon>Mortierellomycotina</taxon>
        <taxon>Mortierellomycetes</taxon>
        <taxon>Mortierellales</taxon>
        <taxon>Mortierellaceae</taxon>
        <taxon>Actinomortierella</taxon>
    </lineage>
</organism>
<reference evidence="3" key="1">
    <citation type="journal article" date="2020" name="Fungal Divers.">
        <title>Resolving the Mortierellaceae phylogeny through synthesis of multi-gene phylogenetics and phylogenomics.</title>
        <authorList>
            <person name="Vandepol N."/>
            <person name="Liber J."/>
            <person name="Desiro A."/>
            <person name="Na H."/>
            <person name="Kennedy M."/>
            <person name="Barry K."/>
            <person name="Grigoriev I.V."/>
            <person name="Miller A.N."/>
            <person name="O'Donnell K."/>
            <person name="Stajich J.E."/>
            <person name="Bonito G."/>
        </authorList>
    </citation>
    <scope>NUCLEOTIDE SEQUENCE</scope>
    <source>
        <strain evidence="3">BC1065</strain>
    </source>
</reference>
<gene>
    <name evidence="3" type="primary">GSTS1_4</name>
    <name evidence="3" type="ORF">DFQ27_007936</name>
</gene>
<dbReference type="OrthoDB" id="414243at2759"/>
<dbReference type="GO" id="GO:0006749">
    <property type="term" value="P:glutathione metabolic process"/>
    <property type="evidence" value="ECO:0007669"/>
    <property type="project" value="TreeGrafter"/>
</dbReference>
<protein>
    <submittedName>
        <fullName evidence="3">Glutathione S-transferase S1</fullName>
    </submittedName>
</protein>
<dbReference type="EMBL" id="JAAAJB010000643">
    <property type="protein sequence ID" value="KAG0252648.1"/>
    <property type="molecule type" value="Genomic_DNA"/>
</dbReference>
<name>A0A9P6TZE5_9FUNG</name>
<dbReference type="PROSITE" id="PS50404">
    <property type="entry name" value="GST_NTER"/>
    <property type="match status" value="1"/>
</dbReference>
<evidence type="ECO:0000259" key="2">
    <source>
        <dbReference type="PROSITE" id="PS50405"/>
    </source>
</evidence>
<dbReference type="PANTHER" id="PTHR11571">
    <property type="entry name" value="GLUTATHIONE S-TRANSFERASE"/>
    <property type="match status" value="1"/>
</dbReference>
<dbReference type="Gene3D" id="1.20.1050.10">
    <property type="match status" value="1"/>
</dbReference>
<keyword evidence="4" id="KW-1185">Reference proteome</keyword>
<dbReference type="InterPro" id="IPR040079">
    <property type="entry name" value="Glutathione_S-Trfase"/>
</dbReference>
<dbReference type="SUPFAM" id="SSF52833">
    <property type="entry name" value="Thioredoxin-like"/>
    <property type="match status" value="1"/>
</dbReference>
<dbReference type="SUPFAM" id="SSF47616">
    <property type="entry name" value="GST C-terminal domain-like"/>
    <property type="match status" value="1"/>
</dbReference>
<evidence type="ECO:0000313" key="3">
    <source>
        <dbReference type="EMBL" id="KAG0252648.1"/>
    </source>
</evidence>
<dbReference type="Pfam" id="PF14497">
    <property type="entry name" value="GST_C_3"/>
    <property type="match status" value="1"/>
</dbReference>
<dbReference type="InterPro" id="IPR004045">
    <property type="entry name" value="Glutathione_S-Trfase_N"/>
</dbReference>
<sequence>MVQTSSTQSSQQLSTLATQRDGSKFSLWYFKLHGLAISTRALLAISGADWSDKYQNQGDEWAARKDESPFGVLPVLYETTSDGQTTLQIAERDAIERYIAQKFGLSGDNAWEQVLVNEAVSLNQSLFNYWVYRILYSGPEEQAKALEDLKSKHLPLWVRNVESILIKNGKNGHFVGNHFTHADAHASAVVDIMLSIVGTESVLNEKTAPNLLAAHKKTVSHPGYAAYRKSDDWAFYINSMNKFLEPKFAFDFNRAMV</sequence>
<comment type="caution">
    <text evidence="3">The sequence shown here is derived from an EMBL/GenBank/DDBJ whole genome shotgun (WGS) entry which is preliminary data.</text>
</comment>
<dbReference type="AlphaFoldDB" id="A0A9P6TZE5"/>
<dbReference type="InterPro" id="IPR004046">
    <property type="entry name" value="GST_C"/>
</dbReference>
<dbReference type="InterPro" id="IPR050213">
    <property type="entry name" value="GST_superfamily"/>
</dbReference>
<dbReference type="InterPro" id="IPR036249">
    <property type="entry name" value="Thioredoxin-like_sf"/>
</dbReference>
<dbReference type="InterPro" id="IPR010987">
    <property type="entry name" value="Glutathione-S-Trfase_C-like"/>
</dbReference>
<dbReference type="Proteomes" id="UP000807716">
    <property type="component" value="Unassembled WGS sequence"/>
</dbReference>
<dbReference type="SFLD" id="SFLDS00019">
    <property type="entry name" value="Glutathione_Transferase_(cytos"/>
    <property type="match status" value="1"/>
</dbReference>
<evidence type="ECO:0000313" key="4">
    <source>
        <dbReference type="Proteomes" id="UP000807716"/>
    </source>
</evidence>
<feature type="domain" description="GST C-terminal" evidence="2">
    <location>
        <begin position="109"/>
        <end position="250"/>
    </location>
</feature>
<dbReference type="Gene3D" id="3.40.30.10">
    <property type="entry name" value="Glutaredoxin"/>
    <property type="match status" value="1"/>
</dbReference>
<dbReference type="PROSITE" id="PS50405">
    <property type="entry name" value="GST_CTER"/>
    <property type="match status" value="1"/>
</dbReference>
<evidence type="ECO:0000259" key="1">
    <source>
        <dbReference type="PROSITE" id="PS50404"/>
    </source>
</evidence>